<dbReference type="HAMAP" id="MF_00252">
    <property type="entry name" value="Lys_tRNA_synth_class2"/>
    <property type="match status" value="1"/>
</dbReference>
<evidence type="ECO:0000256" key="8">
    <source>
        <dbReference type="HAMAP-Rule" id="MF_00252"/>
    </source>
</evidence>
<gene>
    <name evidence="8 11" type="primary">lysS</name>
    <name evidence="11" type="ORF">COV72_07520</name>
</gene>
<organism evidence="11 12">
    <name type="scientific">Candidatus Ghiorseimicrobium undicola</name>
    <dbReference type="NCBI Taxonomy" id="1974746"/>
    <lineage>
        <taxon>Bacteria</taxon>
        <taxon>Pseudomonadati</taxon>
        <taxon>Candidatus Omnitrophota</taxon>
        <taxon>Candidatus Ghiorseimicrobium</taxon>
    </lineage>
</organism>
<comment type="catalytic activity">
    <reaction evidence="7 8 9">
        <text>tRNA(Lys) + L-lysine + ATP = L-lysyl-tRNA(Lys) + AMP + diphosphate</text>
        <dbReference type="Rhea" id="RHEA:20792"/>
        <dbReference type="Rhea" id="RHEA-COMP:9696"/>
        <dbReference type="Rhea" id="RHEA-COMP:9697"/>
        <dbReference type="ChEBI" id="CHEBI:30616"/>
        <dbReference type="ChEBI" id="CHEBI:32551"/>
        <dbReference type="ChEBI" id="CHEBI:33019"/>
        <dbReference type="ChEBI" id="CHEBI:78442"/>
        <dbReference type="ChEBI" id="CHEBI:78529"/>
        <dbReference type="ChEBI" id="CHEBI:456215"/>
        <dbReference type="EC" id="6.1.1.6"/>
    </reaction>
</comment>
<dbReference type="InterPro" id="IPR018149">
    <property type="entry name" value="Lys-tRNA-synth_II_C"/>
</dbReference>
<dbReference type="Gene3D" id="3.30.930.10">
    <property type="entry name" value="Bira Bifunctional Protein, Domain 2"/>
    <property type="match status" value="1"/>
</dbReference>
<keyword evidence="2 8" id="KW-0436">Ligase</keyword>
<evidence type="ECO:0000256" key="7">
    <source>
        <dbReference type="ARBA" id="ARBA00048573"/>
    </source>
</evidence>
<dbReference type="InterPro" id="IPR006195">
    <property type="entry name" value="aa-tRNA-synth_II"/>
</dbReference>
<evidence type="ECO:0000256" key="2">
    <source>
        <dbReference type="ARBA" id="ARBA00022598"/>
    </source>
</evidence>
<dbReference type="Pfam" id="PF00152">
    <property type="entry name" value="tRNA-synt_2"/>
    <property type="match status" value="1"/>
</dbReference>
<dbReference type="InterPro" id="IPR045864">
    <property type="entry name" value="aa-tRNA-synth_II/BPL/LPL"/>
</dbReference>
<comment type="caution">
    <text evidence="11">The sequence shown here is derived from an EMBL/GenBank/DDBJ whole genome shotgun (WGS) entry which is preliminary data.</text>
</comment>
<dbReference type="InterPro" id="IPR044136">
    <property type="entry name" value="Lys-tRNA-ligase_II_N"/>
</dbReference>
<dbReference type="Gene3D" id="2.40.50.140">
    <property type="entry name" value="Nucleic acid-binding proteins"/>
    <property type="match status" value="1"/>
</dbReference>
<keyword evidence="3 8" id="KW-0479">Metal-binding</keyword>
<dbReference type="Pfam" id="PF01336">
    <property type="entry name" value="tRNA_anti-codon"/>
    <property type="match status" value="1"/>
</dbReference>
<feature type="domain" description="Aminoacyl-transfer RNA synthetases class-II family profile" evidence="10">
    <location>
        <begin position="162"/>
        <end position="473"/>
    </location>
</feature>
<dbReference type="PRINTS" id="PR00982">
    <property type="entry name" value="TRNASYNTHLYS"/>
</dbReference>
<dbReference type="EMBL" id="PCWA01000096">
    <property type="protein sequence ID" value="PIQ88578.1"/>
    <property type="molecule type" value="Genomic_DNA"/>
</dbReference>
<dbReference type="SUPFAM" id="SSF55681">
    <property type="entry name" value="Class II aaRS and biotin synthetases"/>
    <property type="match status" value="1"/>
</dbReference>
<dbReference type="PROSITE" id="PS50862">
    <property type="entry name" value="AA_TRNA_LIGASE_II"/>
    <property type="match status" value="1"/>
</dbReference>
<dbReference type="PANTHER" id="PTHR42918:SF15">
    <property type="entry name" value="LYSINE--TRNA LIGASE, CHLOROPLASTIC_MITOCHONDRIAL"/>
    <property type="match status" value="1"/>
</dbReference>
<name>A0A2H0LW04_9BACT</name>
<dbReference type="CDD" id="cd04322">
    <property type="entry name" value="LysRS_N"/>
    <property type="match status" value="1"/>
</dbReference>
<keyword evidence="8" id="KW-0963">Cytoplasm</keyword>
<keyword evidence="8 9" id="KW-0460">Magnesium</keyword>
<dbReference type="InterPro" id="IPR004365">
    <property type="entry name" value="NA-bd_OB_tRNA"/>
</dbReference>
<dbReference type="GO" id="GO:0005524">
    <property type="term" value="F:ATP binding"/>
    <property type="evidence" value="ECO:0007669"/>
    <property type="project" value="UniProtKB-UniRule"/>
</dbReference>
<feature type="binding site" evidence="8">
    <location>
        <position position="390"/>
    </location>
    <ligand>
        <name>Mg(2+)</name>
        <dbReference type="ChEBI" id="CHEBI:18420"/>
        <label>1</label>
    </ligand>
</feature>
<evidence type="ECO:0000313" key="11">
    <source>
        <dbReference type="EMBL" id="PIQ88578.1"/>
    </source>
</evidence>
<dbReference type="InterPro" id="IPR002313">
    <property type="entry name" value="Lys-tRNA-ligase_II"/>
</dbReference>
<evidence type="ECO:0000256" key="4">
    <source>
        <dbReference type="ARBA" id="ARBA00022741"/>
    </source>
</evidence>
<dbReference type="GO" id="GO:0004824">
    <property type="term" value="F:lysine-tRNA ligase activity"/>
    <property type="evidence" value="ECO:0007669"/>
    <property type="project" value="UniProtKB-UniRule"/>
</dbReference>
<comment type="subcellular location">
    <subcellularLocation>
        <location evidence="8">Cytoplasm</location>
    </subcellularLocation>
</comment>
<dbReference type="EC" id="6.1.1.6" evidence="8"/>
<evidence type="ECO:0000256" key="1">
    <source>
        <dbReference type="ARBA" id="ARBA00008226"/>
    </source>
</evidence>
<keyword evidence="8" id="KW-0648">Protein biosynthesis</keyword>
<dbReference type="InterPro" id="IPR012340">
    <property type="entry name" value="NA-bd_OB-fold"/>
</dbReference>
<dbReference type="GO" id="GO:0000287">
    <property type="term" value="F:magnesium ion binding"/>
    <property type="evidence" value="ECO:0007669"/>
    <property type="project" value="UniProtKB-UniRule"/>
</dbReference>
<evidence type="ECO:0000256" key="5">
    <source>
        <dbReference type="ARBA" id="ARBA00022840"/>
    </source>
</evidence>
<evidence type="ECO:0000256" key="9">
    <source>
        <dbReference type="RuleBase" id="RU000336"/>
    </source>
</evidence>
<feature type="binding site" evidence="8">
    <location>
        <position position="397"/>
    </location>
    <ligand>
        <name>Mg(2+)</name>
        <dbReference type="ChEBI" id="CHEBI:18420"/>
        <label>1</label>
    </ligand>
</feature>
<evidence type="ECO:0000256" key="3">
    <source>
        <dbReference type="ARBA" id="ARBA00022723"/>
    </source>
</evidence>
<reference evidence="11 12" key="1">
    <citation type="submission" date="2017-09" db="EMBL/GenBank/DDBJ databases">
        <title>Depth-based differentiation of microbial function through sediment-hosted aquifers and enrichment of novel symbionts in the deep terrestrial subsurface.</title>
        <authorList>
            <person name="Probst A.J."/>
            <person name="Ladd B."/>
            <person name="Jarett J.K."/>
            <person name="Geller-Mcgrath D.E."/>
            <person name="Sieber C.M."/>
            <person name="Emerson J.B."/>
            <person name="Anantharaman K."/>
            <person name="Thomas B.C."/>
            <person name="Malmstrom R."/>
            <person name="Stieglmeier M."/>
            <person name="Klingl A."/>
            <person name="Woyke T."/>
            <person name="Ryan C.M."/>
            <person name="Banfield J.F."/>
        </authorList>
    </citation>
    <scope>NUCLEOTIDE SEQUENCE [LARGE SCALE GENOMIC DNA]</scope>
    <source>
        <strain evidence="11">CG11_big_fil_rev_8_21_14_0_20_42_13</strain>
    </source>
</reference>
<comment type="subunit">
    <text evidence="8">Homodimer.</text>
</comment>
<dbReference type="InterPro" id="IPR004364">
    <property type="entry name" value="Aa-tRNA-synt_II"/>
</dbReference>
<keyword evidence="4 8" id="KW-0547">Nucleotide-binding</keyword>
<dbReference type="AlphaFoldDB" id="A0A2H0LW04"/>
<comment type="similarity">
    <text evidence="1 8">Belongs to the class-II aminoacyl-tRNA synthetase family.</text>
</comment>
<evidence type="ECO:0000256" key="6">
    <source>
        <dbReference type="ARBA" id="ARBA00023146"/>
    </source>
</evidence>
<evidence type="ECO:0000259" key="10">
    <source>
        <dbReference type="PROSITE" id="PS50862"/>
    </source>
</evidence>
<dbReference type="GO" id="GO:0006430">
    <property type="term" value="P:lysyl-tRNA aminoacylation"/>
    <property type="evidence" value="ECO:0007669"/>
    <property type="project" value="UniProtKB-UniRule"/>
</dbReference>
<dbReference type="SUPFAM" id="SSF50249">
    <property type="entry name" value="Nucleic acid-binding proteins"/>
    <property type="match status" value="1"/>
</dbReference>
<accession>A0A2H0LW04</accession>
<dbReference type="PANTHER" id="PTHR42918">
    <property type="entry name" value="LYSYL-TRNA SYNTHETASE"/>
    <property type="match status" value="1"/>
</dbReference>
<keyword evidence="5 8" id="KW-0067">ATP-binding</keyword>
<sequence>MDISEIYNQRLEKLARLRAEKIAPYGEKFSATSTIYKLKNSFKEGEKVIICGRVMALRSHGKTSFIDLRGEKDKIQVYVRKDNLSDSAVIFENLDIGDIVGIEGETFLTKTKEPTVKADRLTLLSKSLKPLPEKWHGLKDVEIRYRQRYLDLISNPQIKEVFLIRNRIITAVRSFLDSRNFLEVETPMLQFIPGGAAGKPFKTYHEEFKADMYLRIAPELYLKKLLVAGFDNVYEINRSFRNEGVSTRHNPEFTMLEVYSAYSDCKGMMDLVAQIIRHIAKEVLGRDKINYQGKMIDLALPWKEKSFAQAVKDRFGIAPGDSAGEMVEKLRKSGRKVEAGLSRSQIVRIVEDLLSEDDVSSPVFVTDYFSLLCPLAKNKTDNPEISERFELFIAGMEVANAYSELNDPIEQRKRFEEDLKDGAQEKIDDDFINALEYGMPPAGGLGIGIDRLVMLFADQPSIRDVILFPHLRPEKD</sequence>
<dbReference type="CDD" id="cd00775">
    <property type="entry name" value="LysRS_core"/>
    <property type="match status" value="1"/>
</dbReference>
<proteinExistence type="inferred from homology"/>
<dbReference type="GO" id="GO:0005829">
    <property type="term" value="C:cytosol"/>
    <property type="evidence" value="ECO:0007669"/>
    <property type="project" value="TreeGrafter"/>
</dbReference>
<dbReference type="Proteomes" id="UP000229641">
    <property type="component" value="Unassembled WGS sequence"/>
</dbReference>
<evidence type="ECO:0000313" key="12">
    <source>
        <dbReference type="Proteomes" id="UP000229641"/>
    </source>
</evidence>
<feature type="binding site" evidence="8">
    <location>
        <position position="397"/>
    </location>
    <ligand>
        <name>Mg(2+)</name>
        <dbReference type="ChEBI" id="CHEBI:18420"/>
        <label>2</label>
    </ligand>
</feature>
<dbReference type="GO" id="GO:0000049">
    <property type="term" value="F:tRNA binding"/>
    <property type="evidence" value="ECO:0007669"/>
    <property type="project" value="TreeGrafter"/>
</dbReference>
<dbReference type="NCBIfam" id="NF001756">
    <property type="entry name" value="PRK00484.1"/>
    <property type="match status" value="1"/>
</dbReference>
<dbReference type="NCBIfam" id="TIGR00499">
    <property type="entry name" value="lysS_bact"/>
    <property type="match status" value="1"/>
</dbReference>
<comment type="cofactor">
    <cofactor evidence="8 9">
        <name>Mg(2+)</name>
        <dbReference type="ChEBI" id="CHEBI:18420"/>
    </cofactor>
    <text evidence="8 9">Binds 3 Mg(2+) ions per subunit.</text>
</comment>
<keyword evidence="6 8" id="KW-0030">Aminoacyl-tRNA synthetase</keyword>
<protein>
    <recommendedName>
        <fullName evidence="8">Lysine--tRNA ligase</fullName>
        <ecNumber evidence="8">6.1.1.6</ecNumber>
    </recommendedName>
    <alternativeName>
        <fullName evidence="8">Lysyl-tRNA synthetase</fullName>
        <shortName evidence="8">LysRS</shortName>
    </alternativeName>
</protein>